<reference evidence="2 3" key="1">
    <citation type="journal article" date="2015" name="Genome Biol. Evol.">
        <title>Characterization of Three Mycobacterium spp. with Potential Use in Bioremediation by Genome Sequencing and Comparative Genomics.</title>
        <authorList>
            <person name="Das S."/>
            <person name="Pettersson B.M."/>
            <person name="Behra P.R."/>
            <person name="Ramesh M."/>
            <person name="Dasgupta S."/>
            <person name="Bhattacharya A."/>
            <person name="Kirsebom L.A."/>
        </authorList>
    </citation>
    <scope>NUCLEOTIDE SEQUENCE [LARGE SCALE GENOMIC DNA]</scope>
    <source>
        <strain evidence="2 3">DSM 44075</strain>
    </source>
</reference>
<organism evidence="2 3">
    <name type="scientific">Mycolicibacterium obuense</name>
    <dbReference type="NCBI Taxonomy" id="1807"/>
    <lineage>
        <taxon>Bacteria</taxon>
        <taxon>Bacillati</taxon>
        <taxon>Actinomycetota</taxon>
        <taxon>Actinomycetes</taxon>
        <taxon>Mycobacteriales</taxon>
        <taxon>Mycobacteriaceae</taxon>
        <taxon>Mycolicibacterium</taxon>
    </lineage>
</organism>
<proteinExistence type="predicted"/>
<evidence type="ECO:0000313" key="2">
    <source>
        <dbReference type="EMBL" id="KMO74250.1"/>
    </source>
</evidence>
<accession>A0A0J6VT88</accession>
<name>A0A0J6VT88_9MYCO</name>
<dbReference type="Proteomes" id="UP000036313">
    <property type="component" value="Unassembled WGS sequence"/>
</dbReference>
<comment type="caution">
    <text evidence="2">The sequence shown here is derived from an EMBL/GenBank/DDBJ whole genome shotgun (WGS) entry which is preliminary data.</text>
</comment>
<dbReference type="AlphaFoldDB" id="A0A0J6VT88"/>
<feature type="region of interest" description="Disordered" evidence="1">
    <location>
        <begin position="1"/>
        <end position="28"/>
    </location>
</feature>
<dbReference type="PATRIC" id="fig|1807.14.peg.3661"/>
<dbReference type="EMBL" id="JYNU01000023">
    <property type="protein sequence ID" value="KMO74250.1"/>
    <property type="molecule type" value="Genomic_DNA"/>
</dbReference>
<evidence type="ECO:0000256" key="1">
    <source>
        <dbReference type="SAM" id="MobiDB-lite"/>
    </source>
</evidence>
<evidence type="ECO:0000313" key="3">
    <source>
        <dbReference type="Proteomes" id="UP000036313"/>
    </source>
</evidence>
<protein>
    <submittedName>
        <fullName evidence="2">Uncharacterized protein</fullName>
    </submittedName>
</protein>
<gene>
    <name evidence="2" type="ORF">MOBUDSM44075_03639</name>
</gene>
<sequence>MDTSAISTARENKASGPPATTMPHTITIRKSTPGSTILTYGRVGIDRCRAVITHDGYGATLRIQLNYHALNCEQIEAVEAAIADITREMVSQAAALRAAHRPLFDIAALAGVQSPPQ</sequence>